<reference evidence="7 8" key="1">
    <citation type="submission" date="2017-09" db="EMBL/GenBank/DDBJ databases">
        <authorList>
            <person name="Ehlers B."/>
            <person name="Leendertz F.H."/>
        </authorList>
    </citation>
    <scope>NUCLEOTIDE SEQUENCE [LARGE SCALE GENOMIC DNA]</scope>
    <source>
        <strain evidence="7 8">CGMCC 1.05381</strain>
    </source>
</reference>
<comment type="subcellular location">
    <subcellularLocation>
        <location evidence="1">Cell membrane</location>
        <topology evidence="1">Multi-pass membrane protein</topology>
    </subcellularLocation>
</comment>
<evidence type="ECO:0000256" key="1">
    <source>
        <dbReference type="ARBA" id="ARBA00004651"/>
    </source>
</evidence>
<evidence type="ECO:0000256" key="4">
    <source>
        <dbReference type="ARBA" id="ARBA00022989"/>
    </source>
</evidence>
<feature type="transmembrane region" description="Helical" evidence="6">
    <location>
        <begin position="39"/>
        <end position="58"/>
    </location>
</feature>
<keyword evidence="8" id="KW-1185">Reference proteome</keyword>
<keyword evidence="4 6" id="KW-1133">Transmembrane helix</keyword>
<dbReference type="Pfam" id="PF02653">
    <property type="entry name" value="BPD_transp_2"/>
    <property type="match status" value="1"/>
</dbReference>
<name>A0A2C8Z656_9MICO</name>
<evidence type="ECO:0000313" key="8">
    <source>
        <dbReference type="Proteomes" id="UP000219440"/>
    </source>
</evidence>
<dbReference type="RefSeq" id="WP_143544638.1">
    <property type="nucleotide sequence ID" value="NZ_BMLC01000001.1"/>
</dbReference>
<dbReference type="EMBL" id="OCST01000002">
    <property type="protein sequence ID" value="SOE59228.1"/>
    <property type="molecule type" value="Genomic_DNA"/>
</dbReference>
<dbReference type="GO" id="GO:0005886">
    <property type="term" value="C:plasma membrane"/>
    <property type="evidence" value="ECO:0007669"/>
    <property type="project" value="UniProtKB-SubCell"/>
</dbReference>
<feature type="transmembrane region" description="Helical" evidence="6">
    <location>
        <begin position="79"/>
        <end position="106"/>
    </location>
</feature>
<dbReference type="CDD" id="cd06579">
    <property type="entry name" value="TM_PBP1_transp_AraH_like"/>
    <property type="match status" value="1"/>
</dbReference>
<accession>A0A2C8Z656</accession>
<feature type="transmembrane region" description="Helical" evidence="6">
    <location>
        <begin position="241"/>
        <end position="263"/>
    </location>
</feature>
<dbReference type="PANTHER" id="PTHR32196">
    <property type="entry name" value="ABC TRANSPORTER PERMEASE PROTEIN YPHD-RELATED-RELATED"/>
    <property type="match status" value="1"/>
</dbReference>
<organism evidence="7 8">
    <name type="scientific">Salinibacterium xinjiangense</name>
    <dbReference type="NCBI Taxonomy" id="386302"/>
    <lineage>
        <taxon>Bacteria</taxon>
        <taxon>Bacillati</taxon>
        <taxon>Actinomycetota</taxon>
        <taxon>Actinomycetes</taxon>
        <taxon>Micrococcales</taxon>
        <taxon>Microbacteriaceae</taxon>
        <taxon>Salinibacterium</taxon>
    </lineage>
</organism>
<protein>
    <submittedName>
        <fullName evidence="7">Monosaccharide ABC transporter membrane protein, CUT2 family</fullName>
    </submittedName>
</protein>
<dbReference type="InterPro" id="IPR001851">
    <property type="entry name" value="ABC_transp_permease"/>
</dbReference>
<gene>
    <name evidence="7" type="ORF">SAMN06296378_0905</name>
</gene>
<evidence type="ECO:0000313" key="7">
    <source>
        <dbReference type="EMBL" id="SOE59228.1"/>
    </source>
</evidence>
<evidence type="ECO:0000256" key="2">
    <source>
        <dbReference type="ARBA" id="ARBA00022475"/>
    </source>
</evidence>
<keyword evidence="2" id="KW-1003">Cell membrane</keyword>
<feature type="transmembrane region" description="Helical" evidence="6">
    <location>
        <begin position="150"/>
        <end position="169"/>
    </location>
</feature>
<evidence type="ECO:0000256" key="3">
    <source>
        <dbReference type="ARBA" id="ARBA00022692"/>
    </source>
</evidence>
<dbReference type="Proteomes" id="UP000219440">
    <property type="component" value="Unassembled WGS sequence"/>
</dbReference>
<feature type="transmembrane region" description="Helical" evidence="6">
    <location>
        <begin position="112"/>
        <end position="138"/>
    </location>
</feature>
<evidence type="ECO:0000256" key="5">
    <source>
        <dbReference type="ARBA" id="ARBA00023136"/>
    </source>
</evidence>
<feature type="transmembrane region" description="Helical" evidence="6">
    <location>
        <begin position="275"/>
        <end position="308"/>
    </location>
</feature>
<dbReference type="OrthoDB" id="3676653at2"/>
<dbReference type="AlphaFoldDB" id="A0A2C8Z656"/>
<keyword evidence="3 6" id="KW-0812">Transmembrane</keyword>
<dbReference type="PANTHER" id="PTHR32196:SF72">
    <property type="entry name" value="RIBOSE IMPORT PERMEASE PROTEIN RBSC"/>
    <property type="match status" value="1"/>
</dbReference>
<proteinExistence type="predicted"/>
<feature type="transmembrane region" description="Helical" evidence="6">
    <location>
        <begin position="320"/>
        <end position="339"/>
    </location>
</feature>
<keyword evidence="5 6" id="KW-0472">Membrane</keyword>
<feature type="transmembrane region" description="Helical" evidence="6">
    <location>
        <begin position="189"/>
        <end position="210"/>
    </location>
</feature>
<dbReference type="GO" id="GO:0022857">
    <property type="term" value="F:transmembrane transporter activity"/>
    <property type="evidence" value="ECO:0007669"/>
    <property type="project" value="InterPro"/>
</dbReference>
<sequence>MSTPQEQNKKTTTDALAPTLSTSDVDLADLDVSLIKRVVMSPSFALSVAIGLFVIFGLTQSPQFANPQAWINILRDATLIAMPAAFACIVLVSGGLDLSVGSVLVAGAMASAAVASAGLGAGTAFLAGTVVGAVIGLINGFFVNFAKIPPIIVTLGSLFAVRAAVVASTGGNPIGPLPDDFTFWGQGDIFGVPIVIMVGLVAVVAAHIVLSQTNYGWSIRAIGGNLIAARSAGIAVRKVSISVYVLSGTAAAFTGVVLAARLGSGSPTFGQGYELQVIAAAVIGGTSIYGAIGTVPGAALGALLLSVLSNGLVLLKIDPTWQNFVIGVVLVAAAGLDVFRRRQMFRVSAKRTAASRKVSS</sequence>
<evidence type="ECO:0000256" key="6">
    <source>
        <dbReference type="SAM" id="Phobius"/>
    </source>
</evidence>